<protein>
    <submittedName>
        <fullName evidence="2">Uncharacterized protein</fullName>
    </submittedName>
</protein>
<name>A0A8S0PK31_OLEEU</name>
<comment type="caution">
    <text evidence="2">The sequence shown here is derived from an EMBL/GenBank/DDBJ whole genome shotgun (WGS) entry which is preliminary data.</text>
</comment>
<dbReference type="OrthoDB" id="1642435at2759"/>
<sequence>MYDWDAATAANFLRKYGLIGIAGLTDIRHIYRIIVVEEKDRPGKEGKNIRALIIHFFVRGAVLSLSLFFLEGRLYWDGNTGKIKCATTGTTVEGLGF</sequence>
<keyword evidence="3" id="KW-1185">Reference proteome</keyword>
<evidence type="ECO:0000256" key="1">
    <source>
        <dbReference type="SAM" id="Phobius"/>
    </source>
</evidence>
<keyword evidence="1" id="KW-0472">Membrane</keyword>
<feature type="transmembrane region" description="Helical" evidence="1">
    <location>
        <begin position="49"/>
        <end position="70"/>
    </location>
</feature>
<dbReference type="AlphaFoldDB" id="A0A8S0PK31"/>
<evidence type="ECO:0000313" key="2">
    <source>
        <dbReference type="EMBL" id="CAA2954457.1"/>
    </source>
</evidence>
<gene>
    <name evidence="2" type="ORF">OLEA9_A037232</name>
</gene>
<accession>A0A8S0PK31</accession>
<keyword evidence="1" id="KW-0812">Transmembrane</keyword>
<organism evidence="2 3">
    <name type="scientific">Olea europaea subsp. europaea</name>
    <dbReference type="NCBI Taxonomy" id="158383"/>
    <lineage>
        <taxon>Eukaryota</taxon>
        <taxon>Viridiplantae</taxon>
        <taxon>Streptophyta</taxon>
        <taxon>Embryophyta</taxon>
        <taxon>Tracheophyta</taxon>
        <taxon>Spermatophyta</taxon>
        <taxon>Magnoliopsida</taxon>
        <taxon>eudicotyledons</taxon>
        <taxon>Gunneridae</taxon>
        <taxon>Pentapetalae</taxon>
        <taxon>asterids</taxon>
        <taxon>lamiids</taxon>
        <taxon>Lamiales</taxon>
        <taxon>Oleaceae</taxon>
        <taxon>Oleeae</taxon>
        <taxon>Olea</taxon>
    </lineage>
</organism>
<reference evidence="2 3" key="1">
    <citation type="submission" date="2019-12" db="EMBL/GenBank/DDBJ databases">
        <authorList>
            <person name="Alioto T."/>
            <person name="Alioto T."/>
            <person name="Gomez Garrido J."/>
        </authorList>
    </citation>
    <scope>NUCLEOTIDE SEQUENCE [LARGE SCALE GENOMIC DNA]</scope>
</reference>
<dbReference type="Proteomes" id="UP000594638">
    <property type="component" value="Unassembled WGS sequence"/>
</dbReference>
<evidence type="ECO:0000313" key="3">
    <source>
        <dbReference type="Proteomes" id="UP000594638"/>
    </source>
</evidence>
<proteinExistence type="predicted"/>
<dbReference type="EMBL" id="CACTIH010000115">
    <property type="protein sequence ID" value="CAA2954457.1"/>
    <property type="molecule type" value="Genomic_DNA"/>
</dbReference>
<dbReference type="Gramene" id="OE9A037232T1">
    <property type="protein sequence ID" value="OE9A037232C1"/>
    <property type="gene ID" value="OE9A037232"/>
</dbReference>
<keyword evidence="1" id="KW-1133">Transmembrane helix</keyword>